<dbReference type="Gene3D" id="3.40.50.1110">
    <property type="entry name" value="SGNH hydrolase"/>
    <property type="match status" value="1"/>
</dbReference>
<dbReference type="AlphaFoldDB" id="A0A418ZR08"/>
<sequence length="355" mass="39174">MGAAKLQEANGLTIYVLGGSNSLFGNGWVSHYAALKSQEVVNLSVGATTTLAGIYRLLQDGRAGRGDTVVWEYALNEVNHARGGYSVDLLLKNVEHLICICRRRRCRLVMAIFTPRPQELAPDRDPYYDQLLALLDHYGIGSFDMSRAWRAAHGLPAIPAELYADNLHYSHDPALLDFIARGVSSVPRRVPAQVAALRTDGRRLRLLTDFAKQRFTNSIMDVPAAPLPLRIAPRQAGRIIALFMICRPNEDVGVLAQLHGPEGSSRKLRISTTIDKSFDRKILKAVSIEHATGEAWPLARGCEVSMRPVKAPGPAHAEYQLKRRLRQPVPSKEPIVSGVLVELDPPERPSQQPPP</sequence>
<keyword evidence="3" id="KW-1185">Reference proteome</keyword>
<dbReference type="Proteomes" id="UP000283587">
    <property type="component" value="Unassembled WGS sequence"/>
</dbReference>
<dbReference type="GO" id="GO:0016788">
    <property type="term" value="F:hydrolase activity, acting on ester bonds"/>
    <property type="evidence" value="ECO:0007669"/>
    <property type="project" value="UniProtKB-ARBA"/>
</dbReference>
<dbReference type="SUPFAM" id="SSF52266">
    <property type="entry name" value="SGNH hydrolase"/>
    <property type="match status" value="1"/>
</dbReference>
<proteinExistence type="predicted"/>
<reference evidence="3" key="1">
    <citation type="submission" date="2018-09" db="EMBL/GenBank/DDBJ databases">
        <title>Paracoccus onubensis nov. sp. a moderate halophilic bacterium isolated from Gruta de las Maravillas (Aracena, Spain).</title>
        <authorList>
            <person name="Jurado V."/>
            <person name="Gutierrez-Patricio S."/>
            <person name="Gonzalez-Pimentel J.L."/>
            <person name="Miller A.Z."/>
            <person name="Laiz L."/>
            <person name="Saiz-Jimenez C."/>
        </authorList>
    </citation>
    <scope>NUCLEOTIDE SEQUENCE [LARGE SCALE GENOMIC DNA]</scope>
    <source>
        <strain evidence="3">DSM 26381</strain>
    </source>
</reference>
<organism evidence="2 3">
    <name type="scientific">Paracoccus siganidrum</name>
    <dbReference type="NCBI Taxonomy" id="1276757"/>
    <lineage>
        <taxon>Bacteria</taxon>
        <taxon>Pseudomonadati</taxon>
        <taxon>Pseudomonadota</taxon>
        <taxon>Alphaproteobacteria</taxon>
        <taxon>Rhodobacterales</taxon>
        <taxon>Paracoccaceae</taxon>
        <taxon>Paracoccus</taxon>
    </lineage>
</organism>
<evidence type="ECO:0000313" key="3">
    <source>
        <dbReference type="Proteomes" id="UP000283587"/>
    </source>
</evidence>
<dbReference type="EMBL" id="QZEW01000202">
    <property type="protein sequence ID" value="RJK98743.1"/>
    <property type="molecule type" value="Genomic_DNA"/>
</dbReference>
<evidence type="ECO:0000313" key="2">
    <source>
        <dbReference type="EMBL" id="RJK98743.1"/>
    </source>
</evidence>
<keyword evidence="2" id="KW-0378">Hydrolase</keyword>
<feature type="region of interest" description="Disordered" evidence="1">
    <location>
        <begin position="321"/>
        <end position="355"/>
    </location>
</feature>
<comment type="caution">
    <text evidence="2">The sequence shown here is derived from an EMBL/GenBank/DDBJ whole genome shotgun (WGS) entry which is preliminary data.</text>
</comment>
<gene>
    <name evidence="2" type="ORF">D3P05_23620</name>
</gene>
<accession>A0A418ZR08</accession>
<name>A0A418ZR08_9RHOB</name>
<protein>
    <submittedName>
        <fullName evidence="2">SGNH/GDSL hydrolase family protein</fullName>
    </submittedName>
</protein>
<feature type="non-terminal residue" evidence="2">
    <location>
        <position position="355"/>
    </location>
</feature>
<dbReference type="InterPro" id="IPR036514">
    <property type="entry name" value="SGNH_hydro_sf"/>
</dbReference>
<evidence type="ECO:0000256" key="1">
    <source>
        <dbReference type="SAM" id="MobiDB-lite"/>
    </source>
</evidence>